<feature type="transmembrane region" description="Helical" evidence="7">
    <location>
        <begin position="202"/>
        <end position="224"/>
    </location>
</feature>
<accession>A0A8T8WB79</accession>
<evidence type="ECO:0000256" key="3">
    <source>
        <dbReference type="ARBA" id="ARBA00022475"/>
    </source>
</evidence>
<feature type="transmembrane region" description="Helical" evidence="7">
    <location>
        <begin position="282"/>
        <end position="303"/>
    </location>
</feature>
<feature type="transmembrane region" description="Helical" evidence="7">
    <location>
        <begin position="144"/>
        <end position="162"/>
    </location>
</feature>
<name>A0A8T8WB79_9EURY</name>
<evidence type="ECO:0000313" key="9">
    <source>
        <dbReference type="Proteomes" id="UP000826254"/>
    </source>
</evidence>
<evidence type="ECO:0000256" key="7">
    <source>
        <dbReference type="SAM" id="Phobius"/>
    </source>
</evidence>
<keyword evidence="3" id="KW-1003">Cell membrane</keyword>
<keyword evidence="4 7" id="KW-0812">Transmembrane</keyword>
<dbReference type="Pfam" id="PF03706">
    <property type="entry name" value="LPG_synthase_TM"/>
    <property type="match status" value="1"/>
</dbReference>
<evidence type="ECO:0000256" key="2">
    <source>
        <dbReference type="ARBA" id="ARBA00011061"/>
    </source>
</evidence>
<keyword evidence="9" id="KW-1185">Reference proteome</keyword>
<dbReference type="Proteomes" id="UP000826254">
    <property type="component" value="Chromosome"/>
</dbReference>
<proteinExistence type="inferred from homology"/>
<dbReference type="AlphaFoldDB" id="A0A8T8WB79"/>
<sequence>MDLQRNLWQFVVFGLAVTLALSIYADLNSLLEAFSKFEWTLFPVVLGLTLGNQFLRFVKWEYLLSEVDVDLPLRKSFYIFGSGLIMIMTPGKLGEMWKCWLIRDEQGTPLSRTMPVIATERITDLLGVLLISLLGILAFDRSPLILLLFLIPISAGILLLQYERGSYWVIGLSESVPILRTKTDALRNLYTNSRSLLSPRPLGVTTVLSVFSWGLECIGLWLVLQGFGADVTMIAAAFVFALSSILGAVSLLPGGLGVTEGSMTAFLIVFGAGEATAASATLIIRAATLWFVAVLALSVYLMYRRTSESIQSSPEEVDV</sequence>
<dbReference type="GO" id="GO:0005886">
    <property type="term" value="C:plasma membrane"/>
    <property type="evidence" value="ECO:0007669"/>
    <property type="project" value="UniProtKB-SubCell"/>
</dbReference>
<evidence type="ECO:0000256" key="5">
    <source>
        <dbReference type="ARBA" id="ARBA00022989"/>
    </source>
</evidence>
<gene>
    <name evidence="8" type="ORF">K6T50_12430</name>
</gene>
<evidence type="ECO:0000256" key="4">
    <source>
        <dbReference type="ARBA" id="ARBA00022692"/>
    </source>
</evidence>
<feature type="transmembrane region" description="Helical" evidence="7">
    <location>
        <begin position="76"/>
        <end position="94"/>
    </location>
</feature>
<reference evidence="8 9" key="1">
    <citation type="journal article" date="2021" name="Int. J. Syst. Evol. Microbiol.">
        <title>Halobaculum halophilum sp. nov. and Halobaculum salinum sp. nov., isolated from salt lake and saline soil.</title>
        <authorList>
            <person name="Cui H.L."/>
            <person name="Shi X.W."/>
            <person name="Yin X.M."/>
            <person name="Yang X.Y."/>
            <person name="Hou J."/>
            <person name="Zhu L."/>
        </authorList>
    </citation>
    <scope>NUCLEOTIDE SEQUENCE [LARGE SCALE GENOMIC DNA]</scope>
    <source>
        <strain evidence="8 9">NBRC 109044</strain>
    </source>
</reference>
<dbReference type="RefSeq" id="WP_222606905.1">
    <property type="nucleotide sequence ID" value="NZ_CP081958.1"/>
</dbReference>
<protein>
    <submittedName>
        <fullName evidence="8">Flippase-like domain-containing protein</fullName>
    </submittedName>
</protein>
<keyword evidence="6 7" id="KW-0472">Membrane</keyword>
<dbReference type="InterPro" id="IPR022791">
    <property type="entry name" value="L-PG_synthase/AglD"/>
</dbReference>
<dbReference type="EMBL" id="CP081958">
    <property type="protein sequence ID" value="QZP37090.1"/>
    <property type="molecule type" value="Genomic_DNA"/>
</dbReference>
<feature type="transmembrane region" description="Helical" evidence="7">
    <location>
        <begin position="231"/>
        <end position="252"/>
    </location>
</feature>
<dbReference type="KEGG" id="hmp:K6T50_12430"/>
<evidence type="ECO:0000313" key="8">
    <source>
        <dbReference type="EMBL" id="QZP37090.1"/>
    </source>
</evidence>
<feature type="transmembrane region" description="Helical" evidence="7">
    <location>
        <begin position="37"/>
        <end position="55"/>
    </location>
</feature>
<evidence type="ECO:0000256" key="1">
    <source>
        <dbReference type="ARBA" id="ARBA00004651"/>
    </source>
</evidence>
<feature type="transmembrane region" description="Helical" evidence="7">
    <location>
        <begin position="114"/>
        <end position="137"/>
    </location>
</feature>
<organism evidence="8 9">
    <name type="scientific">Halobaculum magnesiiphilum</name>
    <dbReference type="NCBI Taxonomy" id="1017351"/>
    <lineage>
        <taxon>Archaea</taxon>
        <taxon>Methanobacteriati</taxon>
        <taxon>Methanobacteriota</taxon>
        <taxon>Stenosarchaea group</taxon>
        <taxon>Halobacteria</taxon>
        <taxon>Halobacteriales</taxon>
        <taxon>Haloferacaceae</taxon>
        <taxon>Halobaculum</taxon>
    </lineage>
</organism>
<dbReference type="GeneID" id="67178962"/>
<dbReference type="NCBIfam" id="TIGR00374">
    <property type="entry name" value="flippase-like domain"/>
    <property type="match status" value="1"/>
</dbReference>
<dbReference type="PANTHER" id="PTHR39087:SF2">
    <property type="entry name" value="UPF0104 MEMBRANE PROTEIN MJ1595"/>
    <property type="match status" value="1"/>
</dbReference>
<comment type="similarity">
    <text evidence="2">Belongs to the UPF0104 family.</text>
</comment>
<feature type="transmembrane region" description="Helical" evidence="7">
    <location>
        <begin position="7"/>
        <end position="25"/>
    </location>
</feature>
<evidence type="ECO:0000256" key="6">
    <source>
        <dbReference type="ARBA" id="ARBA00023136"/>
    </source>
</evidence>
<dbReference type="PANTHER" id="PTHR39087">
    <property type="entry name" value="UPF0104 MEMBRANE PROTEIN MJ1595"/>
    <property type="match status" value="1"/>
</dbReference>
<comment type="subcellular location">
    <subcellularLocation>
        <location evidence="1">Cell membrane</location>
        <topology evidence="1">Multi-pass membrane protein</topology>
    </subcellularLocation>
</comment>
<keyword evidence="5 7" id="KW-1133">Transmembrane helix</keyword>